<reference evidence="1" key="1">
    <citation type="journal article" date="2014" name="Front. Microbiol.">
        <title>High frequency of phylogenetically diverse reductive dehalogenase-homologous genes in deep subseafloor sedimentary metagenomes.</title>
        <authorList>
            <person name="Kawai M."/>
            <person name="Futagami T."/>
            <person name="Toyoda A."/>
            <person name="Takaki Y."/>
            <person name="Nishi S."/>
            <person name="Hori S."/>
            <person name="Arai W."/>
            <person name="Tsubouchi T."/>
            <person name="Morono Y."/>
            <person name="Uchiyama I."/>
            <person name="Ito T."/>
            <person name="Fujiyama A."/>
            <person name="Inagaki F."/>
            <person name="Takami H."/>
        </authorList>
    </citation>
    <scope>NUCLEOTIDE SEQUENCE</scope>
    <source>
        <strain evidence="1">Expedition CK06-06</strain>
    </source>
</reference>
<organism evidence="1">
    <name type="scientific">marine sediment metagenome</name>
    <dbReference type="NCBI Taxonomy" id="412755"/>
    <lineage>
        <taxon>unclassified sequences</taxon>
        <taxon>metagenomes</taxon>
        <taxon>ecological metagenomes</taxon>
    </lineage>
</organism>
<sequence length="29" mass="3292">YACKLPTTDVEIMVRLLTPKPVEETQDSN</sequence>
<proteinExistence type="predicted"/>
<evidence type="ECO:0000313" key="1">
    <source>
        <dbReference type="EMBL" id="GAI28929.1"/>
    </source>
</evidence>
<dbReference type="AlphaFoldDB" id="X1PDD7"/>
<comment type="caution">
    <text evidence="1">The sequence shown here is derived from an EMBL/GenBank/DDBJ whole genome shotgun (WGS) entry which is preliminary data.</text>
</comment>
<protein>
    <submittedName>
        <fullName evidence="1">Uncharacterized protein</fullName>
    </submittedName>
</protein>
<accession>X1PDD7</accession>
<name>X1PDD7_9ZZZZ</name>
<feature type="non-terminal residue" evidence="1">
    <location>
        <position position="1"/>
    </location>
</feature>
<gene>
    <name evidence="1" type="ORF">S06H3_36197</name>
</gene>
<dbReference type="EMBL" id="BARV01021902">
    <property type="protein sequence ID" value="GAI28929.1"/>
    <property type="molecule type" value="Genomic_DNA"/>
</dbReference>